<evidence type="ECO:0000313" key="1">
    <source>
        <dbReference type="EMBL" id="JAH35931.1"/>
    </source>
</evidence>
<reference evidence="1" key="1">
    <citation type="submission" date="2014-11" db="EMBL/GenBank/DDBJ databases">
        <authorList>
            <person name="Amaro Gonzalez C."/>
        </authorList>
    </citation>
    <scope>NUCLEOTIDE SEQUENCE</scope>
</reference>
<dbReference type="AlphaFoldDB" id="A0A0E9S3T1"/>
<protein>
    <submittedName>
        <fullName evidence="1">Uncharacterized protein</fullName>
    </submittedName>
</protein>
<organism evidence="1">
    <name type="scientific">Anguilla anguilla</name>
    <name type="common">European freshwater eel</name>
    <name type="synonym">Muraena anguilla</name>
    <dbReference type="NCBI Taxonomy" id="7936"/>
    <lineage>
        <taxon>Eukaryota</taxon>
        <taxon>Metazoa</taxon>
        <taxon>Chordata</taxon>
        <taxon>Craniata</taxon>
        <taxon>Vertebrata</taxon>
        <taxon>Euteleostomi</taxon>
        <taxon>Actinopterygii</taxon>
        <taxon>Neopterygii</taxon>
        <taxon>Teleostei</taxon>
        <taxon>Anguilliformes</taxon>
        <taxon>Anguillidae</taxon>
        <taxon>Anguilla</taxon>
    </lineage>
</organism>
<proteinExistence type="predicted"/>
<name>A0A0E9S3T1_ANGAN</name>
<sequence>MPMFFFFFLPKRSTAAK</sequence>
<accession>A0A0E9S3T1</accession>
<reference evidence="1" key="2">
    <citation type="journal article" date="2015" name="Fish Shellfish Immunol.">
        <title>Early steps in the European eel (Anguilla anguilla)-Vibrio vulnificus interaction in the gills: Role of the RtxA13 toxin.</title>
        <authorList>
            <person name="Callol A."/>
            <person name="Pajuelo D."/>
            <person name="Ebbesson L."/>
            <person name="Teles M."/>
            <person name="MacKenzie S."/>
            <person name="Amaro C."/>
        </authorList>
    </citation>
    <scope>NUCLEOTIDE SEQUENCE</scope>
</reference>
<dbReference type="EMBL" id="GBXM01072646">
    <property type="protein sequence ID" value="JAH35931.1"/>
    <property type="molecule type" value="Transcribed_RNA"/>
</dbReference>